<dbReference type="Gene3D" id="3.30.40.10">
    <property type="entry name" value="Zinc/RING finger domain, C3HC4 (zinc finger)"/>
    <property type="match status" value="1"/>
</dbReference>
<evidence type="ECO:0000256" key="6">
    <source>
        <dbReference type="ARBA" id="ARBA00024209"/>
    </source>
</evidence>
<sequence>MVTPFEPFSSDDESDIAPSLFTVLFSDFLVSYFFFIAGFVIVSIIFFFYKATMKHRERKRKWSAVATMLARIPRSPYVVSSSSSSSSSTTSVSIIVPEPDVQSCVICLEEFVNGEELWMLPRCKHLFHGVCIKPWLLVRSATCPVCRKLVTQGETSGAGSRNNSNNYDDTYLFFMR</sequence>
<evidence type="ECO:0000256" key="4">
    <source>
        <dbReference type="ARBA" id="ARBA00022771"/>
    </source>
</evidence>
<dbReference type="GO" id="GO:0061630">
    <property type="term" value="F:ubiquitin protein ligase activity"/>
    <property type="evidence" value="ECO:0007669"/>
    <property type="project" value="UniProtKB-EC"/>
</dbReference>
<reference evidence="10" key="1">
    <citation type="submission" date="2021-03" db="EMBL/GenBank/DDBJ databases">
        <authorList>
            <consortium name="Genoscope - CEA"/>
            <person name="William W."/>
        </authorList>
    </citation>
    <scope>NUCLEOTIDE SEQUENCE</scope>
    <source>
        <strain evidence="10">Doubled-haploid Pahang</strain>
    </source>
</reference>
<dbReference type="InterPro" id="IPR053238">
    <property type="entry name" value="RING-H2_zinc_finger"/>
</dbReference>
<protein>
    <recommendedName>
        <fullName evidence="2">RING-type E3 ubiquitin transferase</fullName>
        <ecNumber evidence="2">2.3.2.27</ecNumber>
    </recommendedName>
</protein>
<dbReference type="InParanoid" id="A0A804HQ35"/>
<dbReference type="AlphaFoldDB" id="A0A804HQ35"/>
<dbReference type="OrthoDB" id="644023at2759"/>
<dbReference type="Gramene" id="Ma01_t04160.1">
    <property type="protein sequence ID" value="Ma01_p04160.1"/>
    <property type="gene ID" value="Ma01_g04160"/>
</dbReference>
<keyword evidence="5" id="KW-0862">Zinc</keyword>
<keyword evidence="12" id="KW-1185">Reference proteome</keyword>
<dbReference type="EMBL" id="HG996466">
    <property type="protein sequence ID" value="CAG1858505.1"/>
    <property type="molecule type" value="Genomic_DNA"/>
</dbReference>
<gene>
    <name evidence="10" type="ORF">GSMUA_288000.1</name>
</gene>
<keyword evidence="3" id="KW-0479">Metal-binding</keyword>
<dbReference type="PANTHER" id="PTHR14155">
    <property type="entry name" value="RING FINGER DOMAIN-CONTAINING"/>
    <property type="match status" value="1"/>
</dbReference>
<keyword evidence="8" id="KW-1133">Transmembrane helix</keyword>
<organism evidence="11 12">
    <name type="scientific">Musa acuminata subsp. malaccensis</name>
    <name type="common">Wild banana</name>
    <name type="synonym">Musa malaccensis</name>
    <dbReference type="NCBI Taxonomy" id="214687"/>
    <lineage>
        <taxon>Eukaryota</taxon>
        <taxon>Viridiplantae</taxon>
        <taxon>Streptophyta</taxon>
        <taxon>Embryophyta</taxon>
        <taxon>Tracheophyta</taxon>
        <taxon>Spermatophyta</taxon>
        <taxon>Magnoliopsida</taxon>
        <taxon>Liliopsida</taxon>
        <taxon>Zingiberales</taxon>
        <taxon>Musaceae</taxon>
        <taxon>Musa</taxon>
    </lineage>
</organism>
<dbReference type="PANTHER" id="PTHR14155:SF627">
    <property type="entry name" value="OS06G0192800 PROTEIN"/>
    <property type="match status" value="1"/>
</dbReference>
<dbReference type="InterPro" id="IPR001841">
    <property type="entry name" value="Znf_RING"/>
</dbReference>
<comment type="catalytic activity">
    <reaction evidence="1">
        <text>S-ubiquitinyl-[E2 ubiquitin-conjugating enzyme]-L-cysteine + [acceptor protein]-L-lysine = [E2 ubiquitin-conjugating enzyme]-L-cysteine + N(6)-ubiquitinyl-[acceptor protein]-L-lysine.</text>
        <dbReference type="EC" id="2.3.2.27"/>
    </reaction>
</comment>
<evidence type="ECO:0000256" key="2">
    <source>
        <dbReference type="ARBA" id="ARBA00012483"/>
    </source>
</evidence>
<dbReference type="Pfam" id="PF13639">
    <property type="entry name" value="zf-RING_2"/>
    <property type="match status" value="1"/>
</dbReference>
<evidence type="ECO:0000313" key="11">
    <source>
        <dbReference type="EnsemblPlants" id="Ma01_p04160.1"/>
    </source>
</evidence>
<evidence type="ECO:0000259" key="9">
    <source>
        <dbReference type="PROSITE" id="PS50089"/>
    </source>
</evidence>
<dbReference type="SUPFAM" id="SSF57850">
    <property type="entry name" value="RING/U-box"/>
    <property type="match status" value="1"/>
</dbReference>
<dbReference type="InterPro" id="IPR013083">
    <property type="entry name" value="Znf_RING/FYVE/PHD"/>
</dbReference>
<feature type="transmembrane region" description="Helical" evidence="8">
    <location>
        <begin position="29"/>
        <end position="49"/>
    </location>
</feature>
<keyword evidence="8" id="KW-0812">Transmembrane</keyword>
<name>A0A804HQ35_MUSAM</name>
<accession>A0A804HQ35</accession>
<feature type="domain" description="RING-type" evidence="9">
    <location>
        <begin position="104"/>
        <end position="147"/>
    </location>
</feature>
<evidence type="ECO:0000256" key="7">
    <source>
        <dbReference type="PROSITE-ProRule" id="PRU00175"/>
    </source>
</evidence>
<dbReference type="EC" id="2.3.2.27" evidence="2"/>
<dbReference type="EnsemblPlants" id="Ma01_t04160.1">
    <property type="protein sequence ID" value="Ma01_p04160.1"/>
    <property type="gene ID" value="Ma01_g04160"/>
</dbReference>
<dbReference type="OMA" id="WSAVATM"/>
<evidence type="ECO:0000256" key="8">
    <source>
        <dbReference type="SAM" id="Phobius"/>
    </source>
</evidence>
<keyword evidence="8" id="KW-0472">Membrane</keyword>
<dbReference type="GO" id="GO:0008270">
    <property type="term" value="F:zinc ion binding"/>
    <property type="evidence" value="ECO:0007669"/>
    <property type="project" value="UniProtKB-KW"/>
</dbReference>
<evidence type="ECO:0000256" key="5">
    <source>
        <dbReference type="ARBA" id="ARBA00022833"/>
    </source>
</evidence>
<keyword evidence="4 7" id="KW-0863">Zinc-finger</keyword>
<comment type="similarity">
    <text evidence="6">Belongs to the RING-type zinc finger family. ATL subfamily.</text>
</comment>
<evidence type="ECO:0000256" key="1">
    <source>
        <dbReference type="ARBA" id="ARBA00000900"/>
    </source>
</evidence>
<evidence type="ECO:0000313" key="10">
    <source>
        <dbReference type="EMBL" id="CAG1858505.1"/>
    </source>
</evidence>
<reference evidence="11" key="2">
    <citation type="submission" date="2021-05" db="UniProtKB">
        <authorList>
            <consortium name="EnsemblPlants"/>
        </authorList>
    </citation>
    <scope>IDENTIFICATION</scope>
    <source>
        <strain evidence="11">subsp. malaccensis</strain>
    </source>
</reference>
<proteinExistence type="inferred from homology"/>
<evidence type="ECO:0000256" key="3">
    <source>
        <dbReference type="ARBA" id="ARBA00022723"/>
    </source>
</evidence>
<dbReference type="PROSITE" id="PS50089">
    <property type="entry name" value="ZF_RING_2"/>
    <property type="match status" value="1"/>
</dbReference>
<dbReference type="SMART" id="SM00184">
    <property type="entry name" value="RING"/>
    <property type="match status" value="1"/>
</dbReference>
<evidence type="ECO:0000313" key="12">
    <source>
        <dbReference type="Proteomes" id="UP000012960"/>
    </source>
</evidence>
<dbReference type="CDD" id="cd16454">
    <property type="entry name" value="RING-H2_PA-TM-RING"/>
    <property type="match status" value="1"/>
</dbReference>
<dbReference type="Proteomes" id="UP000012960">
    <property type="component" value="Unplaced"/>
</dbReference>